<feature type="region of interest" description="Disordered" evidence="1">
    <location>
        <begin position="122"/>
        <end position="146"/>
    </location>
</feature>
<gene>
    <name evidence="2" type="ORF">EPI11_12120</name>
</gene>
<feature type="compositionally biased region" description="Low complexity" evidence="1">
    <location>
        <begin position="122"/>
        <end position="132"/>
    </location>
</feature>
<keyword evidence="3" id="KW-1185">Reference proteome</keyword>
<reference evidence="2 3" key="1">
    <citation type="submission" date="2019-01" db="EMBL/GenBank/DDBJ databases">
        <title>Flavobacterium sp. nov.,isolated from freshwater.</title>
        <authorList>
            <person name="Zhang R."/>
            <person name="Du Z.-J."/>
        </authorList>
    </citation>
    <scope>NUCLEOTIDE SEQUENCE [LARGE SCALE GENOMIC DNA]</scope>
    <source>
        <strain evidence="2 3">1E403</strain>
    </source>
</reference>
<evidence type="ECO:0000256" key="1">
    <source>
        <dbReference type="SAM" id="MobiDB-lite"/>
    </source>
</evidence>
<organism evidence="2 3">
    <name type="scientific">Flavobacterium cerinum</name>
    <dbReference type="NCBI Taxonomy" id="2502784"/>
    <lineage>
        <taxon>Bacteria</taxon>
        <taxon>Pseudomonadati</taxon>
        <taxon>Bacteroidota</taxon>
        <taxon>Flavobacteriia</taxon>
        <taxon>Flavobacteriales</taxon>
        <taxon>Flavobacteriaceae</taxon>
        <taxon>Flavobacterium</taxon>
    </lineage>
</organism>
<evidence type="ECO:0000313" key="3">
    <source>
        <dbReference type="Proteomes" id="UP000287527"/>
    </source>
</evidence>
<feature type="region of interest" description="Disordered" evidence="1">
    <location>
        <begin position="84"/>
        <end position="109"/>
    </location>
</feature>
<accession>A0A3S4T0P7</accession>
<protein>
    <submittedName>
        <fullName evidence="2">DUF1376 domain-containing protein</fullName>
    </submittedName>
</protein>
<feature type="compositionally biased region" description="Basic and acidic residues" evidence="1">
    <location>
        <begin position="84"/>
        <end position="96"/>
    </location>
</feature>
<sequence>MKDPAFPFYAQDFLVGTMHMTFEEIGAYIKLLAYQWVNLGIPKNRIGSVLGSGWESIWQSISDKFIEKENVFYNERLEIEREKRAQFKQKQTENGKKGGRPKANTTNDQSFNSELESLNINKNQNPIINPKQNQKKPLEYENESEYENVNAVEKGKEGTGEKPIAVYPFESEAFSGQWSIWKQYRAKEHKFRFRSVMSEQAALAELGTLANGSETNAIAIMHQSIAKGWKGFFELKNDHGTTKPPAGKGKVQYSDDFKRKIAERLRSG</sequence>
<proteinExistence type="predicted"/>
<dbReference type="EMBL" id="SBII01000008">
    <property type="protein sequence ID" value="RWW99691.1"/>
    <property type="molecule type" value="Genomic_DNA"/>
</dbReference>
<comment type="caution">
    <text evidence="2">The sequence shown here is derived from an EMBL/GenBank/DDBJ whole genome shotgun (WGS) entry which is preliminary data.</text>
</comment>
<name>A0A3S4T0P7_9FLAO</name>
<evidence type="ECO:0000313" key="2">
    <source>
        <dbReference type="EMBL" id="RWW99691.1"/>
    </source>
</evidence>
<dbReference type="AlphaFoldDB" id="A0A3S4T0P7"/>
<dbReference type="OrthoDB" id="1345254at2"/>
<dbReference type="Proteomes" id="UP000287527">
    <property type="component" value="Unassembled WGS sequence"/>
</dbReference>
<dbReference type="RefSeq" id="WP_128390240.1">
    <property type="nucleotide sequence ID" value="NZ_SBII01000008.1"/>
</dbReference>